<sequence>MLLTSPHCHTGALTWLGLLLLAATAGCLEHTPPLQEPPSPAPSPRFSSAAVEYVDLGLGYVESVVGTQVLKTCGEKAVGYLESVFGTDNINAIAMFMEMVLRFVAEGTASGLNVIAVYVSEILHATGFGDPVSIPHFTPEGVSSVVKYALLGVIGYWLVCAVLRASIGLLRRVFWLLKSLIVIWLFLRIISDPSAAPDTTAVRVSLLVIICALVSVAAGGTSGTNSGCLEERLSTLEGRVQTMEKCKTE</sequence>
<dbReference type="GO" id="GO:0071480">
    <property type="term" value="P:cellular response to gamma radiation"/>
    <property type="evidence" value="ECO:0007669"/>
    <property type="project" value="InterPro"/>
</dbReference>
<dbReference type="PANTHER" id="PTHR14550:SF2">
    <property type="entry name" value="TRANSMEMBRANE PROTEIN 109"/>
    <property type="match status" value="1"/>
</dbReference>
<dbReference type="Proteomes" id="UP000018467">
    <property type="component" value="Unassembled WGS sequence"/>
</dbReference>
<reference evidence="4" key="2">
    <citation type="journal article" date="2014" name="Nat. Commun.">
        <title>The cavefish genome reveals candidate genes for eye loss.</title>
        <authorList>
            <person name="McGaugh S.E."/>
            <person name="Gross J.B."/>
            <person name="Aken B."/>
            <person name="Blin M."/>
            <person name="Borowsky R."/>
            <person name="Chalopin D."/>
            <person name="Hinaux H."/>
            <person name="Jeffery W.R."/>
            <person name="Keene A."/>
            <person name="Ma L."/>
            <person name="Minx P."/>
            <person name="Murphy D."/>
            <person name="O'Quin K.E."/>
            <person name="Retaux S."/>
            <person name="Rohner N."/>
            <person name="Searle S.M."/>
            <person name="Stahl B.A."/>
            <person name="Tabin C."/>
            <person name="Volff J.N."/>
            <person name="Yoshizawa M."/>
            <person name="Warren W.C."/>
        </authorList>
    </citation>
    <scope>NUCLEOTIDE SEQUENCE [LARGE SCALE GENOMIC DNA]</scope>
    <source>
        <strain evidence="4">female</strain>
    </source>
</reference>
<name>A0A3B1IY80_ASTMX</name>
<dbReference type="InterPro" id="IPR039492">
    <property type="entry name" value="TMEM109"/>
</dbReference>
<keyword evidence="1" id="KW-1133">Transmembrane helix</keyword>
<dbReference type="Pfam" id="PF14965">
    <property type="entry name" value="BRI3BP"/>
    <property type="match status" value="1"/>
</dbReference>
<evidence type="ECO:0000313" key="3">
    <source>
        <dbReference type="Ensembl" id="ENSAMXP00000034510.1"/>
    </source>
</evidence>
<proteinExistence type="predicted"/>
<accession>A0A3B1IY80</accession>
<dbReference type="PANTHER" id="PTHR14550">
    <property type="entry name" value="TRANSMEMBRANE PROTEIN 109"/>
    <property type="match status" value="1"/>
</dbReference>
<evidence type="ECO:0000256" key="1">
    <source>
        <dbReference type="SAM" id="Phobius"/>
    </source>
</evidence>
<feature type="signal peptide" evidence="2">
    <location>
        <begin position="1"/>
        <end position="27"/>
    </location>
</feature>
<reference evidence="4" key="1">
    <citation type="submission" date="2013-03" db="EMBL/GenBank/DDBJ databases">
        <authorList>
            <person name="Jeffery W."/>
            <person name="Warren W."/>
            <person name="Wilson R.K."/>
        </authorList>
    </citation>
    <scope>NUCLEOTIDE SEQUENCE</scope>
    <source>
        <strain evidence="4">female</strain>
    </source>
</reference>
<evidence type="ECO:0000256" key="2">
    <source>
        <dbReference type="SAM" id="SignalP"/>
    </source>
</evidence>
<feature type="transmembrane region" description="Helical" evidence="1">
    <location>
        <begin position="173"/>
        <end position="190"/>
    </location>
</feature>
<feature type="transmembrane region" description="Helical" evidence="1">
    <location>
        <begin position="202"/>
        <end position="222"/>
    </location>
</feature>
<organism evidence="3 4">
    <name type="scientific">Astyanax mexicanus</name>
    <name type="common">Blind cave fish</name>
    <name type="synonym">Astyanax fasciatus mexicanus</name>
    <dbReference type="NCBI Taxonomy" id="7994"/>
    <lineage>
        <taxon>Eukaryota</taxon>
        <taxon>Metazoa</taxon>
        <taxon>Chordata</taxon>
        <taxon>Craniata</taxon>
        <taxon>Vertebrata</taxon>
        <taxon>Euteleostomi</taxon>
        <taxon>Actinopterygii</taxon>
        <taxon>Neopterygii</taxon>
        <taxon>Teleostei</taxon>
        <taxon>Ostariophysi</taxon>
        <taxon>Characiformes</taxon>
        <taxon>Characoidei</taxon>
        <taxon>Acestrorhamphidae</taxon>
        <taxon>Acestrorhamphinae</taxon>
        <taxon>Astyanax</taxon>
    </lineage>
</organism>
<protein>
    <submittedName>
        <fullName evidence="3">Si:dkey-74k8.3</fullName>
    </submittedName>
</protein>
<evidence type="ECO:0000313" key="4">
    <source>
        <dbReference type="Proteomes" id="UP000018467"/>
    </source>
</evidence>
<dbReference type="AlphaFoldDB" id="A0A3B1IY80"/>
<dbReference type="GeneTree" id="ENSGT00510000052596"/>
<keyword evidence="2" id="KW-0732">Signal</keyword>
<dbReference type="Ensembl" id="ENSAMXT00000056854.1">
    <property type="protein sequence ID" value="ENSAMXP00000034510.1"/>
    <property type="gene ID" value="ENSAMXG00000035512.1"/>
</dbReference>
<keyword evidence="4" id="KW-1185">Reference proteome</keyword>
<reference evidence="3" key="4">
    <citation type="submission" date="2025-09" db="UniProtKB">
        <authorList>
            <consortium name="Ensembl"/>
        </authorList>
    </citation>
    <scope>IDENTIFICATION</scope>
</reference>
<keyword evidence="1" id="KW-0812">Transmembrane</keyword>
<dbReference type="GO" id="GO:0042771">
    <property type="term" value="P:intrinsic apoptotic signaling pathway in response to DNA damage by p53 class mediator"/>
    <property type="evidence" value="ECO:0007669"/>
    <property type="project" value="TreeGrafter"/>
</dbReference>
<dbReference type="Bgee" id="ENSAMXG00000035512">
    <property type="expression patterns" value="Expressed in muscle tissue and 13 other cell types or tissues"/>
</dbReference>
<dbReference type="FunCoup" id="A0A3B1IY80">
    <property type="interactions" value="1435"/>
</dbReference>
<feature type="chain" id="PRO_5017198957" evidence="2">
    <location>
        <begin position="28"/>
        <end position="249"/>
    </location>
</feature>
<feature type="transmembrane region" description="Helical" evidence="1">
    <location>
        <begin position="148"/>
        <end position="166"/>
    </location>
</feature>
<keyword evidence="1" id="KW-0472">Membrane</keyword>
<dbReference type="STRING" id="7994.ENSAMXP00000034510"/>
<dbReference type="InParanoid" id="A0A3B1IY80"/>
<reference evidence="3" key="3">
    <citation type="submission" date="2025-08" db="UniProtKB">
        <authorList>
            <consortium name="Ensembl"/>
        </authorList>
    </citation>
    <scope>IDENTIFICATION</scope>
</reference>